<dbReference type="AlphaFoldDB" id="A0A803QNV7"/>
<evidence type="ECO:0000313" key="1">
    <source>
        <dbReference type="EnsemblPlants" id="cds.evm.model.10.455"/>
    </source>
</evidence>
<dbReference type="EnsemblPlants" id="evm.model.10.455">
    <property type="protein sequence ID" value="cds.evm.model.10.455"/>
    <property type="gene ID" value="evm.TU.10.455"/>
</dbReference>
<dbReference type="Gramene" id="evm.model.10.455">
    <property type="protein sequence ID" value="cds.evm.model.10.455"/>
    <property type="gene ID" value="evm.TU.10.455"/>
</dbReference>
<proteinExistence type="predicted"/>
<name>A0A803QNV7_CANSA</name>
<organism evidence="1 2">
    <name type="scientific">Cannabis sativa</name>
    <name type="common">Hemp</name>
    <name type="synonym">Marijuana</name>
    <dbReference type="NCBI Taxonomy" id="3483"/>
    <lineage>
        <taxon>Eukaryota</taxon>
        <taxon>Viridiplantae</taxon>
        <taxon>Streptophyta</taxon>
        <taxon>Embryophyta</taxon>
        <taxon>Tracheophyta</taxon>
        <taxon>Spermatophyta</taxon>
        <taxon>Magnoliopsida</taxon>
        <taxon>eudicotyledons</taxon>
        <taxon>Gunneridae</taxon>
        <taxon>Pentapetalae</taxon>
        <taxon>rosids</taxon>
        <taxon>fabids</taxon>
        <taxon>Rosales</taxon>
        <taxon>Cannabaceae</taxon>
        <taxon>Cannabis</taxon>
    </lineage>
</organism>
<sequence>MSSVFVALSVDYGEEIDPGDGWVSSATDSFNEAGIKDLRPENIQTMVDLGICIDWAKKWSGLSLFYGCSLLGTGNLNHCD</sequence>
<accession>A0A803QNV7</accession>
<dbReference type="EMBL" id="UZAU01000802">
    <property type="status" value="NOT_ANNOTATED_CDS"/>
    <property type="molecule type" value="Genomic_DNA"/>
</dbReference>
<keyword evidence="2" id="KW-1185">Reference proteome</keyword>
<reference evidence="1" key="1">
    <citation type="submission" date="2021-03" db="UniProtKB">
        <authorList>
            <consortium name="EnsemblPlants"/>
        </authorList>
    </citation>
    <scope>IDENTIFICATION</scope>
</reference>
<evidence type="ECO:0000313" key="2">
    <source>
        <dbReference type="Proteomes" id="UP000596661"/>
    </source>
</evidence>
<protein>
    <submittedName>
        <fullName evidence="1">Uncharacterized protein</fullName>
    </submittedName>
</protein>
<dbReference type="Proteomes" id="UP000596661">
    <property type="component" value="Unassembled WGS sequence"/>
</dbReference>